<comment type="caution">
    <text evidence="6">The sequence shown here is derived from an EMBL/GenBank/DDBJ whole genome shotgun (WGS) entry which is preliminary data.</text>
</comment>
<keyword evidence="3" id="KW-0418">Kinase</keyword>
<proteinExistence type="predicted"/>
<dbReference type="AlphaFoldDB" id="A0A202BTE9"/>
<dbReference type="CDD" id="cd14014">
    <property type="entry name" value="STKc_PknB_like"/>
    <property type="match status" value="1"/>
</dbReference>
<evidence type="ECO:0000256" key="3">
    <source>
        <dbReference type="ARBA" id="ARBA00022777"/>
    </source>
</evidence>
<dbReference type="Gene3D" id="3.30.200.20">
    <property type="entry name" value="Phosphorylase Kinase, domain 1"/>
    <property type="match status" value="1"/>
</dbReference>
<evidence type="ECO:0000256" key="2">
    <source>
        <dbReference type="ARBA" id="ARBA00022741"/>
    </source>
</evidence>
<dbReference type="SUPFAM" id="SSF56112">
    <property type="entry name" value="Protein kinase-like (PK-like)"/>
    <property type="match status" value="1"/>
</dbReference>
<keyword evidence="1" id="KW-0808">Transferase</keyword>
<gene>
    <name evidence="6" type="ORF">B0E34_18395</name>
</gene>
<dbReference type="GO" id="GO:0005524">
    <property type="term" value="F:ATP binding"/>
    <property type="evidence" value="ECO:0007669"/>
    <property type="project" value="UniProtKB-KW"/>
</dbReference>
<evidence type="ECO:0000313" key="6">
    <source>
        <dbReference type="EMBL" id="OVE54787.1"/>
    </source>
</evidence>
<reference evidence="7" key="1">
    <citation type="submission" date="2017-02" db="EMBL/GenBank/DDBJ databases">
        <authorList>
            <person name="Tetz G."/>
            <person name="Tetz V."/>
        </authorList>
    </citation>
    <scope>NUCLEOTIDE SEQUENCE [LARGE SCALE GENOMIC DNA]</scope>
    <source>
        <strain evidence="7">VT16-26</strain>
    </source>
</reference>
<dbReference type="SMART" id="SM00220">
    <property type="entry name" value="S_TKc"/>
    <property type="match status" value="1"/>
</dbReference>
<dbReference type="InterPro" id="IPR011009">
    <property type="entry name" value="Kinase-like_dom_sf"/>
</dbReference>
<dbReference type="Gene3D" id="1.10.510.10">
    <property type="entry name" value="Transferase(Phosphotransferase) domain 1"/>
    <property type="match status" value="1"/>
</dbReference>
<evidence type="ECO:0000313" key="7">
    <source>
        <dbReference type="Proteomes" id="UP000196355"/>
    </source>
</evidence>
<sequence>MSFNVGDNIYKFTLIKKLGGNFGEVWHANDNSINKEVALKILEPSFEPIAKLLDEARIGNKFNHKNLLPIHYADVATVGGTIYTLISQEYYKNGAITNQLNAHNFLPLPQALKVLQDILFGLEYLHNSGFYHNDIKPGNILVDDQHNAILADYGIAGFSPSITPITPKNSYKVHRAPETAGGTPMISIHSDIYQVGCTAYRLLNGITHLKNEFHALGPTAYESEKAKGKIPNIGNYQPFVPSRLKTIINKSLNIDPGQRYSSALEMRRKLEKLHFPGYWTTDAASELVGIGKKYLYQFEIEAKAGDVFNLHATKKNNISGNITKVSDFTKKNLNRKEMEKLRNGFISWVVENAN</sequence>
<keyword evidence="2" id="KW-0547">Nucleotide-binding</keyword>
<dbReference type="PROSITE" id="PS00108">
    <property type="entry name" value="PROTEIN_KINASE_ST"/>
    <property type="match status" value="1"/>
</dbReference>
<dbReference type="RefSeq" id="WP_087711845.1">
    <property type="nucleotide sequence ID" value="NZ_MVAG01000147.1"/>
</dbReference>
<evidence type="ECO:0000256" key="1">
    <source>
        <dbReference type="ARBA" id="ARBA00022679"/>
    </source>
</evidence>
<dbReference type="GO" id="GO:0004674">
    <property type="term" value="F:protein serine/threonine kinase activity"/>
    <property type="evidence" value="ECO:0007669"/>
    <property type="project" value="TreeGrafter"/>
</dbReference>
<dbReference type="EMBL" id="MVAG01000147">
    <property type="protein sequence ID" value="OVE54787.1"/>
    <property type="molecule type" value="Genomic_DNA"/>
</dbReference>
<dbReference type="PANTHER" id="PTHR43289:SF6">
    <property type="entry name" value="SERINE_THREONINE-PROTEIN KINASE NEKL-3"/>
    <property type="match status" value="1"/>
</dbReference>
<evidence type="ECO:0000259" key="5">
    <source>
        <dbReference type="PROSITE" id="PS50011"/>
    </source>
</evidence>
<dbReference type="PROSITE" id="PS50011">
    <property type="entry name" value="PROTEIN_KINASE_DOM"/>
    <property type="match status" value="1"/>
</dbReference>
<dbReference type="InterPro" id="IPR000719">
    <property type="entry name" value="Prot_kinase_dom"/>
</dbReference>
<evidence type="ECO:0000256" key="4">
    <source>
        <dbReference type="ARBA" id="ARBA00022840"/>
    </source>
</evidence>
<keyword evidence="7" id="KW-1185">Reference proteome</keyword>
<keyword evidence="4" id="KW-0067">ATP-binding</keyword>
<accession>A0A202BTE9</accession>
<dbReference type="Proteomes" id="UP000196355">
    <property type="component" value="Unassembled WGS sequence"/>
</dbReference>
<dbReference type="InterPro" id="IPR008271">
    <property type="entry name" value="Ser/Thr_kinase_AS"/>
</dbReference>
<name>A0A202BTE9_9FLAO</name>
<organism evidence="6 7">
    <name type="scientific">Chryseobacterium mucoviscidosis</name>
    <dbReference type="NCBI Taxonomy" id="1945581"/>
    <lineage>
        <taxon>Bacteria</taxon>
        <taxon>Pseudomonadati</taxon>
        <taxon>Bacteroidota</taxon>
        <taxon>Flavobacteriia</taxon>
        <taxon>Flavobacteriales</taxon>
        <taxon>Weeksellaceae</taxon>
        <taxon>Chryseobacterium group</taxon>
        <taxon>Chryseobacterium</taxon>
    </lineage>
</organism>
<dbReference type="PANTHER" id="PTHR43289">
    <property type="entry name" value="MITOGEN-ACTIVATED PROTEIN KINASE KINASE KINASE 20-RELATED"/>
    <property type="match status" value="1"/>
</dbReference>
<feature type="domain" description="Protein kinase" evidence="5">
    <location>
        <begin position="12"/>
        <end position="273"/>
    </location>
</feature>
<dbReference type="Pfam" id="PF00069">
    <property type="entry name" value="Pkinase"/>
    <property type="match status" value="1"/>
</dbReference>
<protein>
    <recommendedName>
        <fullName evidence="5">Protein kinase domain-containing protein</fullName>
    </recommendedName>
</protein>